<dbReference type="EMBL" id="BNCQ01000065">
    <property type="protein sequence ID" value="GIM15412.1"/>
    <property type="molecule type" value="Genomic_DNA"/>
</dbReference>
<dbReference type="PANTHER" id="PTHR20961:SF38">
    <property type="entry name" value="PROTEIN O-LINKED-MANNOSE BETA-1,4-N-ACETYLGLUCOSAMINYLTRANSFERASE 2"/>
    <property type="match status" value="1"/>
</dbReference>
<evidence type="ECO:0000256" key="2">
    <source>
        <dbReference type="SAM" id="SignalP"/>
    </source>
</evidence>
<feature type="region of interest" description="Disordered" evidence="1">
    <location>
        <begin position="239"/>
        <end position="264"/>
    </location>
</feature>
<evidence type="ECO:0000313" key="3">
    <source>
        <dbReference type="EMBL" id="GIL90320.1"/>
    </source>
</evidence>
<dbReference type="OrthoDB" id="534920at2759"/>
<feature type="compositionally biased region" description="Polar residues" evidence="1">
    <location>
        <begin position="144"/>
        <end position="158"/>
    </location>
</feature>
<evidence type="ECO:0000313" key="5">
    <source>
        <dbReference type="Proteomes" id="UP000747110"/>
    </source>
</evidence>
<dbReference type="EMBL" id="BNCP01000056">
    <property type="protein sequence ID" value="GIL90320.1"/>
    <property type="molecule type" value="Genomic_DNA"/>
</dbReference>
<gene>
    <name evidence="3" type="ORF">Vretifemale_17960</name>
    <name evidence="4" type="ORF">Vretimale_18187</name>
</gene>
<dbReference type="GO" id="GO:0016757">
    <property type="term" value="F:glycosyltransferase activity"/>
    <property type="evidence" value="ECO:0007669"/>
    <property type="project" value="InterPro"/>
</dbReference>
<organism evidence="3 5">
    <name type="scientific">Volvox reticuliferus</name>
    <dbReference type="NCBI Taxonomy" id="1737510"/>
    <lineage>
        <taxon>Eukaryota</taxon>
        <taxon>Viridiplantae</taxon>
        <taxon>Chlorophyta</taxon>
        <taxon>core chlorophytes</taxon>
        <taxon>Chlorophyceae</taxon>
        <taxon>CS clade</taxon>
        <taxon>Chlamydomonadales</taxon>
        <taxon>Volvocaceae</taxon>
        <taxon>Volvox</taxon>
    </lineage>
</organism>
<accession>A0A8J4D0Q9</accession>
<dbReference type="AlphaFoldDB" id="A0A8J4D0Q9"/>
<feature type="region of interest" description="Disordered" evidence="1">
    <location>
        <begin position="281"/>
        <end position="305"/>
    </location>
</feature>
<dbReference type="InterPro" id="IPR007657">
    <property type="entry name" value="Glycosyltransferase_61"/>
</dbReference>
<reference evidence="3" key="1">
    <citation type="journal article" date="2021" name="Proc. Natl. Acad. Sci. U.S.A.">
        <title>Three genomes in the algal genus Volvox reveal the fate of a haploid sex-determining region after a transition to homothallism.</title>
        <authorList>
            <person name="Yamamoto K."/>
            <person name="Hamaji T."/>
            <person name="Kawai-Toyooka H."/>
            <person name="Matsuzaki R."/>
            <person name="Takahashi F."/>
            <person name="Nishimura Y."/>
            <person name="Kawachi M."/>
            <person name="Noguchi H."/>
            <person name="Minakuchi Y."/>
            <person name="Umen J.G."/>
            <person name="Toyoda A."/>
            <person name="Nozaki H."/>
        </authorList>
    </citation>
    <scope>NUCLEOTIDE SEQUENCE</scope>
    <source>
        <strain evidence="4">NIES-3785</strain>
        <strain evidence="3">NIES-3786</strain>
    </source>
</reference>
<feature type="region of interest" description="Disordered" evidence="1">
    <location>
        <begin position="197"/>
        <end position="220"/>
    </location>
</feature>
<sequence>MTAWLSSHGGAFHLSLVLLLLIGRCGGLAVRAKIPKRKTHTLDDALVASITSADVEHNDVQQFVREGTAYMEAMGIKLSEECEPRYGYTFIADQKHHHFRLCKSEAKLSRDGKLTGVSRSQSALSKYRSRFEKKKKQVRKDHPTVSTSDKNTNMTKSAASAAATDGVGKRRSMLQHLWHHGTAMDGDTSATASAAFVRDDDGGNQPTNPRDSDPDGWNVRRSLGQEDLLELEPQLEQEVAPDLSGGGGGDASNNNSKARRLQAAGNSSSLMYKILKYVETRKDNGDGGDTSDVYNDDDGDSDADAKAAATELENNDPSVDGADGAANATSIAATVTASDAEKAAKKEAWLAKRRAAVSNAIEPDVEVPELTAINNTFKSSVSCYLQPSMPRNVGYKDAQLLCLGRNVVLDSCAYYDGQNDEFDVRFPKPKVGALKLGCTVRAPLLYERNLTKGFKNRVWWMYAQDNAYDVVRQSCASGSGRVVEHPVAFVLRDRYTHTLHELEVLSTIFTSLAVVDLPEVREQGIQIVLADQMPHASYRPTYAAISYPYRLRHLAEAPYPPNTCFRTALFINAFTNSIAFNPNPNTSDCFSPVMIGVHKWLRNLHKELDPTYLARVHHHASETGGIVRRSIVWTSRRNLEALRLTSGVGMTEWQSARMVPNENEVVTALQSAILRWNSRSCLLSRYYEGDQGLEGCRDSNVQFDLVFGEFSDWPYYPDQLMTIYRTGILIGVHGAALTFIASTTAGESALLELAGLGWEETQTGNMLNLFPSLAHNLGAYYEQVRYQGPDIDIKMATDALERAMDEVSRRITVNQKRLQQDLEPPRFNDQYNFDIMFPHACPTSVPNKLRRYVTNHPVQMNLNASTPDNSSNSSRSNTEAGGR</sequence>
<dbReference type="Proteomes" id="UP000722791">
    <property type="component" value="Unassembled WGS sequence"/>
</dbReference>
<evidence type="ECO:0000256" key="1">
    <source>
        <dbReference type="SAM" id="MobiDB-lite"/>
    </source>
</evidence>
<keyword evidence="5" id="KW-1185">Reference proteome</keyword>
<proteinExistence type="predicted"/>
<feature type="chain" id="PRO_5036271580" evidence="2">
    <location>
        <begin position="28"/>
        <end position="883"/>
    </location>
</feature>
<protein>
    <submittedName>
        <fullName evidence="3">Uncharacterized protein</fullName>
    </submittedName>
</protein>
<keyword evidence="2" id="KW-0732">Signal</keyword>
<name>A0A8J4D0Q9_9CHLO</name>
<dbReference type="Proteomes" id="UP000747110">
    <property type="component" value="Unassembled WGS sequence"/>
</dbReference>
<feature type="region of interest" description="Disordered" evidence="1">
    <location>
        <begin position="860"/>
        <end position="883"/>
    </location>
</feature>
<feature type="compositionally biased region" description="Basic residues" evidence="1">
    <location>
        <begin position="127"/>
        <end position="139"/>
    </location>
</feature>
<evidence type="ECO:0000313" key="4">
    <source>
        <dbReference type="EMBL" id="GIM15412.1"/>
    </source>
</evidence>
<feature type="region of interest" description="Disordered" evidence="1">
    <location>
        <begin position="112"/>
        <end position="168"/>
    </location>
</feature>
<dbReference type="PANTHER" id="PTHR20961">
    <property type="entry name" value="GLYCOSYLTRANSFERASE"/>
    <property type="match status" value="1"/>
</dbReference>
<feature type="signal peptide" evidence="2">
    <location>
        <begin position="1"/>
        <end position="27"/>
    </location>
</feature>
<comment type="caution">
    <text evidence="3">The sequence shown here is derived from an EMBL/GenBank/DDBJ whole genome shotgun (WGS) entry which is preliminary data.</text>
</comment>